<organism evidence="2 3">
    <name type="scientific">Mytilus coruscus</name>
    <name type="common">Sea mussel</name>
    <dbReference type="NCBI Taxonomy" id="42192"/>
    <lineage>
        <taxon>Eukaryota</taxon>
        <taxon>Metazoa</taxon>
        <taxon>Spiralia</taxon>
        <taxon>Lophotrochozoa</taxon>
        <taxon>Mollusca</taxon>
        <taxon>Bivalvia</taxon>
        <taxon>Autobranchia</taxon>
        <taxon>Pteriomorphia</taxon>
        <taxon>Mytilida</taxon>
        <taxon>Mytiloidea</taxon>
        <taxon>Mytilidae</taxon>
        <taxon>Mytilinae</taxon>
        <taxon>Mytilus</taxon>
    </lineage>
</organism>
<proteinExistence type="predicted"/>
<evidence type="ECO:0000259" key="1">
    <source>
        <dbReference type="Pfam" id="PF24764"/>
    </source>
</evidence>
<accession>A0A6J8ABE7</accession>
<dbReference type="EMBL" id="CACVKT020001098">
    <property type="protein sequence ID" value="CAC5364974.1"/>
    <property type="molecule type" value="Genomic_DNA"/>
</dbReference>
<evidence type="ECO:0000313" key="3">
    <source>
        <dbReference type="Proteomes" id="UP000507470"/>
    </source>
</evidence>
<reference evidence="2 3" key="1">
    <citation type="submission" date="2020-06" db="EMBL/GenBank/DDBJ databases">
        <authorList>
            <person name="Li R."/>
            <person name="Bekaert M."/>
        </authorList>
    </citation>
    <scope>NUCLEOTIDE SEQUENCE [LARGE SCALE GENOMIC DNA]</scope>
    <source>
        <strain evidence="3">wild</strain>
    </source>
</reference>
<sequence length="311" mass="35592">MRGDMGTENGLVAVMQTLFAGDEVTIPFIYGKSTMNTRIESWWGILRKKCCQVWISAMKGLQERGQFSGDKLDINLIQFCCMQLLQNELDDTAQVWNTHYIRRSREYVFHGRPVNMYLYPDLFNAEEHIRQVDDDVLHFCRSECAEEDEYPCEEEIFELGCIYMEENLLKPPENVDESIALYLRIVLTINNIESTKTCHSPASISLCKTSSDDVDSSHTHCYVKKVNTAHGWFIERGGTNESVCITNAGMSTINNPDCRATTTPPWTTCYDCCQQINCDPTSVYCNAQDVINPKYMPLYMKTGIRISLEIL</sequence>
<dbReference type="InterPro" id="IPR058913">
    <property type="entry name" value="Integrase_dom_put"/>
</dbReference>
<dbReference type="PANTHER" id="PTHR46791">
    <property type="entry name" value="EXPRESSED PROTEIN"/>
    <property type="match status" value="1"/>
</dbReference>
<dbReference type="OrthoDB" id="6147018at2759"/>
<keyword evidence="3" id="KW-1185">Reference proteome</keyword>
<gene>
    <name evidence="2" type="ORF">MCOR_5821</name>
</gene>
<feature type="domain" description="Integrase core" evidence="1">
    <location>
        <begin position="2"/>
        <end position="106"/>
    </location>
</feature>
<evidence type="ECO:0000313" key="2">
    <source>
        <dbReference type="EMBL" id="CAC5364974.1"/>
    </source>
</evidence>
<dbReference type="Pfam" id="PF24764">
    <property type="entry name" value="rva_4"/>
    <property type="match status" value="1"/>
</dbReference>
<dbReference type="PANTHER" id="PTHR46791:SF13">
    <property type="entry name" value="CLR5 DOMAIN-CONTAINING PROTEIN"/>
    <property type="match status" value="1"/>
</dbReference>
<protein>
    <recommendedName>
        <fullName evidence="1">Integrase core domain-containing protein</fullName>
    </recommendedName>
</protein>
<dbReference type="Proteomes" id="UP000507470">
    <property type="component" value="Unassembled WGS sequence"/>
</dbReference>
<name>A0A6J8ABE7_MYTCO</name>
<dbReference type="AlphaFoldDB" id="A0A6J8ABE7"/>